<sequence>MATAWVEASPAKDEGGAPFVLVPGLSMSWHAYRWLIPHLADTRSLLVVDPPGAGRSRRLPGDMGVEAQAAHLSRWLDVAGVDDADLAGHSLGALTAARLAALRPGLARSVTLISPSPDPRLPRLRDHIGALVRGVPDEAPRVLAQAAGDYLRSSPLAVAAFRADIGRGPGSVAQGVSAPVTVVRGSADEVSSQEWCAAIATAAGGRLAVVPDGGHGLPQQHPQAVAAILDQAALR</sequence>
<dbReference type="Proteomes" id="UP000315628">
    <property type="component" value="Unassembled WGS sequence"/>
</dbReference>
<dbReference type="GO" id="GO:0046464">
    <property type="term" value="P:acylglycerol catabolic process"/>
    <property type="evidence" value="ECO:0007669"/>
    <property type="project" value="TreeGrafter"/>
</dbReference>
<dbReference type="AlphaFoldDB" id="A0A560W6L4"/>
<evidence type="ECO:0000259" key="1">
    <source>
        <dbReference type="Pfam" id="PF00561"/>
    </source>
</evidence>
<dbReference type="PANTHER" id="PTHR43798:SF5">
    <property type="entry name" value="MONOACYLGLYCEROL LIPASE ABHD6"/>
    <property type="match status" value="1"/>
</dbReference>
<evidence type="ECO:0000313" key="2">
    <source>
        <dbReference type="EMBL" id="TWD13256.1"/>
    </source>
</evidence>
<comment type="caution">
    <text evidence="2">The sequence shown here is derived from an EMBL/GenBank/DDBJ whole genome shotgun (WGS) entry which is preliminary data.</text>
</comment>
<protein>
    <submittedName>
        <fullName evidence="2">Pimeloyl-ACP methyl ester carboxylesterase</fullName>
    </submittedName>
</protein>
<proteinExistence type="predicted"/>
<dbReference type="PANTHER" id="PTHR43798">
    <property type="entry name" value="MONOACYLGLYCEROL LIPASE"/>
    <property type="match status" value="1"/>
</dbReference>
<dbReference type="InterPro" id="IPR029058">
    <property type="entry name" value="AB_hydrolase_fold"/>
</dbReference>
<accession>A0A560W6L4</accession>
<feature type="domain" description="AB hydrolase-1" evidence="1">
    <location>
        <begin position="18"/>
        <end position="146"/>
    </location>
</feature>
<dbReference type="GO" id="GO:0047372">
    <property type="term" value="F:monoacylglycerol lipase activity"/>
    <property type="evidence" value="ECO:0007669"/>
    <property type="project" value="TreeGrafter"/>
</dbReference>
<organism evidence="2 3">
    <name type="scientific">Marihabitans asiaticum</name>
    <dbReference type="NCBI Taxonomy" id="415218"/>
    <lineage>
        <taxon>Bacteria</taxon>
        <taxon>Bacillati</taxon>
        <taxon>Actinomycetota</taxon>
        <taxon>Actinomycetes</taxon>
        <taxon>Micrococcales</taxon>
        <taxon>Intrasporangiaceae</taxon>
        <taxon>Marihabitans</taxon>
    </lineage>
</organism>
<evidence type="ECO:0000313" key="3">
    <source>
        <dbReference type="Proteomes" id="UP000315628"/>
    </source>
</evidence>
<name>A0A560W6L4_9MICO</name>
<dbReference type="InterPro" id="IPR000073">
    <property type="entry name" value="AB_hydrolase_1"/>
</dbReference>
<dbReference type="InterPro" id="IPR050266">
    <property type="entry name" value="AB_hydrolase_sf"/>
</dbReference>
<dbReference type="GO" id="GO:0016020">
    <property type="term" value="C:membrane"/>
    <property type="evidence" value="ECO:0007669"/>
    <property type="project" value="TreeGrafter"/>
</dbReference>
<reference evidence="2 3" key="1">
    <citation type="submission" date="2019-06" db="EMBL/GenBank/DDBJ databases">
        <title>Sequencing the genomes of 1000 actinobacteria strains.</title>
        <authorList>
            <person name="Klenk H.-P."/>
        </authorList>
    </citation>
    <scope>NUCLEOTIDE SEQUENCE [LARGE SCALE GENOMIC DNA]</scope>
    <source>
        <strain evidence="2 3">DSM 18935</strain>
    </source>
</reference>
<dbReference type="Gene3D" id="3.40.50.1820">
    <property type="entry name" value="alpha/beta hydrolase"/>
    <property type="match status" value="1"/>
</dbReference>
<gene>
    <name evidence="2" type="ORF">FB557_2644</name>
</gene>
<keyword evidence="3" id="KW-1185">Reference proteome</keyword>
<dbReference type="EMBL" id="VIUW01000005">
    <property type="protein sequence ID" value="TWD13256.1"/>
    <property type="molecule type" value="Genomic_DNA"/>
</dbReference>
<dbReference type="Pfam" id="PF00561">
    <property type="entry name" value="Abhydrolase_1"/>
    <property type="match status" value="1"/>
</dbReference>
<dbReference type="SUPFAM" id="SSF53474">
    <property type="entry name" value="alpha/beta-Hydrolases"/>
    <property type="match status" value="1"/>
</dbReference>